<organism evidence="1 2">
    <name type="scientific">Stutzerimonas tarimensis</name>
    <dbReference type="NCBI Taxonomy" id="1507735"/>
    <lineage>
        <taxon>Bacteria</taxon>
        <taxon>Pseudomonadati</taxon>
        <taxon>Pseudomonadota</taxon>
        <taxon>Gammaproteobacteria</taxon>
        <taxon>Pseudomonadales</taxon>
        <taxon>Pseudomonadaceae</taxon>
        <taxon>Stutzerimonas</taxon>
    </lineage>
</organism>
<dbReference type="Pfam" id="PF20330">
    <property type="entry name" value="DUF6625"/>
    <property type="match status" value="1"/>
</dbReference>
<evidence type="ECO:0000313" key="2">
    <source>
        <dbReference type="Proteomes" id="UP001595630"/>
    </source>
</evidence>
<gene>
    <name evidence="1" type="ORF">ACFOMF_11605</name>
</gene>
<dbReference type="InterPro" id="IPR046733">
    <property type="entry name" value="DUF6625"/>
</dbReference>
<keyword evidence="2" id="KW-1185">Reference proteome</keyword>
<reference evidence="2" key="1">
    <citation type="journal article" date="2019" name="Int. J. Syst. Evol. Microbiol.">
        <title>The Global Catalogue of Microorganisms (GCM) 10K type strain sequencing project: providing services to taxonomists for standard genome sequencing and annotation.</title>
        <authorList>
            <consortium name="The Broad Institute Genomics Platform"/>
            <consortium name="The Broad Institute Genome Sequencing Center for Infectious Disease"/>
            <person name="Wu L."/>
            <person name="Ma J."/>
        </authorList>
    </citation>
    <scope>NUCLEOTIDE SEQUENCE [LARGE SCALE GENOMIC DNA]</scope>
    <source>
        <strain evidence="2">KCTC 42447</strain>
    </source>
</reference>
<evidence type="ECO:0000313" key="1">
    <source>
        <dbReference type="EMBL" id="MFC3608426.1"/>
    </source>
</evidence>
<sequence length="85" mass="9612">MSLGLEQRSVRVVASFSAYCDRVSERFGIDFHPEFPYKLGDIKPALGFVHQEELQGIDFWGFGDIDVIYGNPGAYFTTKKLCSKD</sequence>
<protein>
    <submittedName>
        <fullName evidence="1">DUF6625 family protein</fullName>
    </submittedName>
</protein>
<dbReference type="EMBL" id="JBHRXZ010000022">
    <property type="protein sequence ID" value="MFC3608426.1"/>
    <property type="molecule type" value="Genomic_DNA"/>
</dbReference>
<name>A0ABV7T7Y0_9GAMM</name>
<accession>A0ABV7T7Y0</accession>
<comment type="caution">
    <text evidence="1">The sequence shown here is derived from an EMBL/GenBank/DDBJ whole genome shotgun (WGS) entry which is preliminary data.</text>
</comment>
<proteinExistence type="predicted"/>
<dbReference type="RefSeq" id="WP_386364951.1">
    <property type="nucleotide sequence ID" value="NZ_JBHRXZ010000022.1"/>
</dbReference>
<dbReference type="Proteomes" id="UP001595630">
    <property type="component" value="Unassembled WGS sequence"/>
</dbReference>